<comment type="caution">
    <text evidence="1">The sequence shown here is derived from an EMBL/GenBank/DDBJ whole genome shotgun (WGS) entry which is preliminary data.</text>
</comment>
<dbReference type="Proteomes" id="UP000762676">
    <property type="component" value="Unassembled WGS sequence"/>
</dbReference>
<accession>A0AAV4JFW4</accession>
<sequence length="118" mass="13167">MQPNHSEAEGMDFTRVITRLSRDMLFYLAPYVEPQETALWCSCLGAPVNTGEKPLIIIYRSGIEQTVKGRESWMPVGNTSCLGTCQAKRWDCSTCDLLGVTYMELGGAESWKLIRLGS</sequence>
<evidence type="ECO:0000313" key="2">
    <source>
        <dbReference type="Proteomes" id="UP000762676"/>
    </source>
</evidence>
<gene>
    <name evidence="1" type="ORF">ElyMa_006897100</name>
</gene>
<dbReference type="EMBL" id="BMAT01013784">
    <property type="protein sequence ID" value="GFS20332.1"/>
    <property type="molecule type" value="Genomic_DNA"/>
</dbReference>
<dbReference type="AlphaFoldDB" id="A0AAV4JFW4"/>
<evidence type="ECO:0000313" key="1">
    <source>
        <dbReference type="EMBL" id="GFS20332.1"/>
    </source>
</evidence>
<keyword evidence="2" id="KW-1185">Reference proteome</keyword>
<name>A0AAV4JFW4_9GAST</name>
<reference evidence="1 2" key="1">
    <citation type="journal article" date="2021" name="Elife">
        <title>Chloroplast acquisition without the gene transfer in kleptoplastic sea slugs, Plakobranchus ocellatus.</title>
        <authorList>
            <person name="Maeda T."/>
            <person name="Takahashi S."/>
            <person name="Yoshida T."/>
            <person name="Shimamura S."/>
            <person name="Takaki Y."/>
            <person name="Nagai Y."/>
            <person name="Toyoda A."/>
            <person name="Suzuki Y."/>
            <person name="Arimoto A."/>
            <person name="Ishii H."/>
            <person name="Satoh N."/>
            <person name="Nishiyama T."/>
            <person name="Hasebe M."/>
            <person name="Maruyama T."/>
            <person name="Minagawa J."/>
            <person name="Obokata J."/>
            <person name="Shigenobu S."/>
        </authorList>
    </citation>
    <scope>NUCLEOTIDE SEQUENCE [LARGE SCALE GENOMIC DNA]</scope>
</reference>
<proteinExistence type="predicted"/>
<organism evidence="1 2">
    <name type="scientific">Elysia marginata</name>
    <dbReference type="NCBI Taxonomy" id="1093978"/>
    <lineage>
        <taxon>Eukaryota</taxon>
        <taxon>Metazoa</taxon>
        <taxon>Spiralia</taxon>
        <taxon>Lophotrochozoa</taxon>
        <taxon>Mollusca</taxon>
        <taxon>Gastropoda</taxon>
        <taxon>Heterobranchia</taxon>
        <taxon>Euthyneura</taxon>
        <taxon>Panpulmonata</taxon>
        <taxon>Sacoglossa</taxon>
        <taxon>Placobranchoidea</taxon>
        <taxon>Plakobranchidae</taxon>
        <taxon>Elysia</taxon>
    </lineage>
</organism>
<protein>
    <submittedName>
        <fullName evidence="1">Uncharacterized protein</fullName>
    </submittedName>
</protein>